<feature type="coiled-coil region" evidence="1">
    <location>
        <begin position="27"/>
        <end position="54"/>
    </location>
</feature>
<dbReference type="InParanoid" id="Q01RV5"/>
<evidence type="ECO:0000256" key="1">
    <source>
        <dbReference type="SAM" id="Coils"/>
    </source>
</evidence>
<gene>
    <name evidence="3" type="ordered locus">Acid_6694</name>
</gene>
<dbReference type="EMBL" id="CP000473">
    <property type="protein sequence ID" value="ABJ87615.1"/>
    <property type="molecule type" value="Genomic_DNA"/>
</dbReference>
<proteinExistence type="predicted"/>
<evidence type="ECO:0000256" key="2">
    <source>
        <dbReference type="SAM" id="SignalP"/>
    </source>
</evidence>
<evidence type="ECO:0000313" key="3">
    <source>
        <dbReference type="EMBL" id="ABJ87615.1"/>
    </source>
</evidence>
<dbReference type="AlphaFoldDB" id="Q01RV5"/>
<dbReference type="KEGG" id="sus:Acid_6694"/>
<organism evidence="3">
    <name type="scientific">Solibacter usitatus (strain Ellin6076)</name>
    <dbReference type="NCBI Taxonomy" id="234267"/>
    <lineage>
        <taxon>Bacteria</taxon>
        <taxon>Pseudomonadati</taxon>
        <taxon>Acidobacteriota</taxon>
        <taxon>Terriglobia</taxon>
        <taxon>Bryobacterales</taxon>
        <taxon>Solibacteraceae</taxon>
        <taxon>Candidatus Solibacter</taxon>
    </lineage>
</organism>
<keyword evidence="2" id="KW-0732">Signal</keyword>
<reference evidence="3" key="1">
    <citation type="submission" date="2006-10" db="EMBL/GenBank/DDBJ databases">
        <title>Complete sequence of Solibacter usitatus Ellin6076.</title>
        <authorList>
            <consortium name="US DOE Joint Genome Institute"/>
            <person name="Copeland A."/>
            <person name="Lucas S."/>
            <person name="Lapidus A."/>
            <person name="Barry K."/>
            <person name="Detter J.C."/>
            <person name="Glavina del Rio T."/>
            <person name="Hammon N."/>
            <person name="Israni S."/>
            <person name="Dalin E."/>
            <person name="Tice H."/>
            <person name="Pitluck S."/>
            <person name="Thompson L.S."/>
            <person name="Brettin T."/>
            <person name="Bruce D."/>
            <person name="Han C."/>
            <person name="Tapia R."/>
            <person name="Gilna P."/>
            <person name="Schmutz J."/>
            <person name="Larimer F."/>
            <person name="Land M."/>
            <person name="Hauser L."/>
            <person name="Kyrpides N."/>
            <person name="Mikhailova N."/>
            <person name="Janssen P.H."/>
            <person name="Kuske C.R."/>
            <person name="Richardson P."/>
        </authorList>
    </citation>
    <scope>NUCLEOTIDE SEQUENCE</scope>
    <source>
        <strain evidence="3">Ellin6076</strain>
    </source>
</reference>
<sequence length="435" mass="47808" precursor="true">MAVPRSLLGLAALFAPLCLCAQSPQDLAKILERLDRLEQENRELAQQVRDLRAQLGTTSAATPTVEEKLEIQDRRIAEQAQTKIEGSQRFPIRLAGMALFNAFANSRQSGGSDYPVVAAPTGPEHDGATVRQTIIGLEFGGPQAIWGGKVRGSVYMDFFAGTNNNAFRVRTADIEVNWKSRSVMAGLEKPIFNPREPSSLAQVGISPLTGAGNLWLWLPQVRFEQDLRFGGTSGLRAQVGAVQTREIGPYTGSVVPEAARPALEGRFNFYHNLDEERRFEFAAGFHTSTTHAAGRSIPSNLLSLDWSFIPVRRLEFTGVFYSGQNVAHLGSGTRQGYAIYKYYANAIDSRGGWGQITLHTLPRLDFHFFSGQVDDANHQLDAGSIGKNLLFGGNAYFRIAPNVLVGLEASQVRTMYIGQGVRINNHYDLALAYIF</sequence>
<feature type="chain" id="PRO_5004162527" evidence="2">
    <location>
        <begin position="22"/>
        <end position="435"/>
    </location>
</feature>
<protein>
    <submittedName>
        <fullName evidence="3">Uncharacterized protein</fullName>
    </submittedName>
</protein>
<dbReference type="STRING" id="234267.Acid_6694"/>
<keyword evidence="1" id="KW-0175">Coiled coil</keyword>
<feature type="signal peptide" evidence="2">
    <location>
        <begin position="1"/>
        <end position="21"/>
    </location>
</feature>
<dbReference type="eggNOG" id="ENOG50333GZ">
    <property type="taxonomic scope" value="Bacteria"/>
</dbReference>
<name>Q01RV5_SOLUE</name>
<dbReference type="CDD" id="cd14686">
    <property type="entry name" value="bZIP"/>
    <property type="match status" value="1"/>
</dbReference>
<accession>Q01RV5</accession>
<dbReference type="HOGENOM" id="CLU_547236_0_0_0"/>